<dbReference type="Gene3D" id="2.30.42.10">
    <property type="match status" value="1"/>
</dbReference>
<keyword evidence="3" id="KW-1185">Reference proteome</keyword>
<dbReference type="Pfam" id="PF13650">
    <property type="entry name" value="Asp_protease_2"/>
    <property type="match status" value="1"/>
</dbReference>
<dbReference type="InterPro" id="IPR041489">
    <property type="entry name" value="PDZ_6"/>
</dbReference>
<dbReference type="InterPro" id="IPR021109">
    <property type="entry name" value="Peptidase_aspartic_dom_sf"/>
</dbReference>
<evidence type="ECO:0000313" key="3">
    <source>
        <dbReference type="Proteomes" id="UP000289821"/>
    </source>
</evidence>
<proteinExistence type="predicted"/>
<name>A0A4Q0NT80_9FLAO</name>
<dbReference type="Pfam" id="PF17820">
    <property type="entry name" value="PDZ_6"/>
    <property type="match status" value="1"/>
</dbReference>
<dbReference type="GO" id="GO:0008233">
    <property type="term" value="F:peptidase activity"/>
    <property type="evidence" value="ECO:0007669"/>
    <property type="project" value="UniProtKB-KW"/>
</dbReference>
<comment type="caution">
    <text evidence="2">The sequence shown here is derived from an EMBL/GenBank/DDBJ whole genome shotgun (WGS) entry which is preliminary data.</text>
</comment>
<dbReference type="Proteomes" id="UP000289821">
    <property type="component" value="Unassembled WGS sequence"/>
</dbReference>
<dbReference type="AlphaFoldDB" id="A0A4Q0NT80"/>
<dbReference type="SMART" id="SM00228">
    <property type="entry name" value="PDZ"/>
    <property type="match status" value="1"/>
</dbReference>
<dbReference type="RefSeq" id="WP_128761374.1">
    <property type="nucleotide sequence ID" value="NZ_QOVI01000004.1"/>
</dbReference>
<gene>
    <name evidence="2" type="ORF">DSM04_10444</name>
</gene>
<protein>
    <submittedName>
        <fullName evidence="2">Aspartyl protease</fullName>
    </submittedName>
</protein>
<dbReference type="GO" id="GO:0006508">
    <property type="term" value="P:proteolysis"/>
    <property type="evidence" value="ECO:0007669"/>
    <property type="project" value="UniProtKB-KW"/>
</dbReference>
<dbReference type="InterPro" id="IPR036034">
    <property type="entry name" value="PDZ_sf"/>
</dbReference>
<dbReference type="EMBL" id="QOVI01000004">
    <property type="protein sequence ID" value="RXG13940.1"/>
    <property type="molecule type" value="Genomic_DNA"/>
</dbReference>
<accession>A0A4Q0NT80</accession>
<dbReference type="Gene3D" id="2.40.70.10">
    <property type="entry name" value="Acid Proteases"/>
    <property type="match status" value="2"/>
</dbReference>
<evidence type="ECO:0000259" key="1">
    <source>
        <dbReference type="PROSITE" id="PS50106"/>
    </source>
</evidence>
<dbReference type="PROSITE" id="PS50106">
    <property type="entry name" value="PDZ"/>
    <property type="match status" value="1"/>
</dbReference>
<dbReference type="InterPro" id="IPR001478">
    <property type="entry name" value="PDZ"/>
</dbReference>
<dbReference type="SUPFAM" id="SSF50156">
    <property type="entry name" value="PDZ domain-like"/>
    <property type="match status" value="1"/>
</dbReference>
<sequence length="452" mass="50601">MRIFYFLSVLVGLLSSFDVSGQGRFLLPEGKKSIKIKAKVVNNLMIIPVQVNGLELSFLLDTGVRSTILFGVDADYQLELNNKSTVWLRGAGDGKPSKAIKSTHNIINIGSAAAINQTVYYIPDSSQNFSPRLGFPVHGIIGYSLLKDLGVEMRYDKALVKLYLPEVFKEKKCRSCVTIPFELKEGKPYVDLNLVDNNQELRAKLLLDSGSGDALWLFEETHDGIEVSKNSFKDHLGLGLNGEVLGSRSRIKELKLGDIALNHVNVAYPDSSSLAYLNGVSYRNGSLGSEVLRRFTVYLDYESKTLKLKKNTYFDNPFRYNRSGLVVEHTGFELVAGLDYRIQKTSTTNDYSLSSGKTVFLATNTIEFPQLQLKPNYEIAAIRENSPGAEAGLNVGDRIIKLNGRDVTKLDLNDITKYFYRDEGEILRLKVDRKGYVFTCKLKLRKLLEGPH</sequence>
<organism evidence="2 3">
    <name type="scientific">Leeuwenhoekiella aestuarii</name>
    <dbReference type="NCBI Taxonomy" id="2249426"/>
    <lineage>
        <taxon>Bacteria</taxon>
        <taxon>Pseudomonadati</taxon>
        <taxon>Bacteroidota</taxon>
        <taxon>Flavobacteriia</taxon>
        <taxon>Flavobacteriales</taxon>
        <taxon>Flavobacteriaceae</taxon>
        <taxon>Leeuwenhoekiella</taxon>
    </lineage>
</organism>
<reference evidence="2 3" key="1">
    <citation type="submission" date="2018-07" db="EMBL/GenBank/DDBJ databases">
        <title>Leeuwenhoekiella genomics.</title>
        <authorList>
            <person name="Tahon G."/>
            <person name="Willems A."/>
        </authorList>
    </citation>
    <scope>NUCLEOTIDE SEQUENCE [LARGE SCALE GENOMIC DNA]</scope>
    <source>
        <strain evidence="2 3">R-50232</strain>
    </source>
</reference>
<keyword evidence="2" id="KW-0378">Hydrolase</keyword>
<dbReference type="SUPFAM" id="SSF50630">
    <property type="entry name" value="Acid proteases"/>
    <property type="match status" value="1"/>
</dbReference>
<evidence type="ECO:0000313" key="2">
    <source>
        <dbReference type="EMBL" id="RXG13940.1"/>
    </source>
</evidence>
<dbReference type="OrthoDB" id="3521766at2"/>
<keyword evidence="2" id="KW-0645">Protease</keyword>
<feature type="domain" description="PDZ" evidence="1">
    <location>
        <begin position="379"/>
        <end position="435"/>
    </location>
</feature>